<dbReference type="OrthoDB" id="2693283at2759"/>
<dbReference type="Proteomes" id="UP000714275">
    <property type="component" value="Unassembled WGS sequence"/>
</dbReference>
<sequence>MSPSTPATPLLATQTRPHTLRRAARRIEFGSLRAASPVLSGESGTCEQCSQMPISSTYLVRAHPFAPDQSFSSSNRQRTPTFTCSFVRHHA</sequence>
<evidence type="ECO:0000313" key="3">
    <source>
        <dbReference type="Proteomes" id="UP000714275"/>
    </source>
</evidence>
<comment type="caution">
    <text evidence="2">The sequence shown here is derived from an EMBL/GenBank/DDBJ whole genome shotgun (WGS) entry which is preliminary data.</text>
</comment>
<dbReference type="AlphaFoldDB" id="A0A9P6ZKE2"/>
<protein>
    <submittedName>
        <fullName evidence="2">Uncharacterized protein</fullName>
    </submittedName>
</protein>
<evidence type="ECO:0000256" key="1">
    <source>
        <dbReference type="SAM" id="MobiDB-lite"/>
    </source>
</evidence>
<organism evidence="2 3">
    <name type="scientific">Suillus placidus</name>
    <dbReference type="NCBI Taxonomy" id="48579"/>
    <lineage>
        <taxon>Eukaryota</taxon>
        <taxon>Fungi</taxon>
        <taxon>Dikarya</taxon>
        <taxon>Basidiomycota</taxon>
        <taxon>Agaricomycotina</taxon>
        <taxon>Agaricomycetes</taxon>
        <taxon>Agaricomycetidae</taxon>
        <taxon>Boletales</taxon>
        <taxon>Suillineae</taxon>
        <taxon>Suillaceae</taxon>
        <taxon>Suillus</taxon>
    </lineage>
</organism>
<proteinExistence type="predicted"/>
<accession>A0A9P6ZKE2</accession>
<gene>
    <name evidence="2" type="ORF">EV702DRAFT_1202536</name>
</gene>
<keyword evidence="3" id="KW-1185">Reference proteome</keyword>
<evidence type="ECO:0000313" key="2">
    <source>
        <dbReference type="EMBL" id="KAG1770124.1"/>
    </source>
</evidence>
<feature type="region of interest" description="Disordered" evidence="1">
    <location>
        <begin position="1"/>
        <end position="21"/>
    </location>
</feature>
<dbReference type="EMBL" id="JABBWD010000067">
    <property type="protein sequence ID" value="KAG1770124.1"/>
    <property type="molecule type" value="Genomic_DNA"/>
</dbReference>
<name>A0A9P6ZKE2_9AGAM</name>
<reference evidence="2" key="1">
    <citation type="journal article" date="2020" name="New Phytol.">
        <title>Comparative genomics reveals dynamic genome evolution in host specialist ectomycorrhizal fungi.</title>
        <authorList>
            <person name="Lofgren L.A."/>
            <person name="Nguyen N.H."/>
            <person name="Vilgalys R."/>
            <person name="Ruytinx J."/>
            <person name="Liao H.L."/>
            <person name="Branco S."/>
            <person name="Kuo A."/>
            <person name="LaButti K."/>
            <person name="Lipzen A."/>
            <person name="Andreopoulos W."/>
            <person name="Pangilinan J."/>
            <person name="Riley R."/>
            <person name="Hundley H."/>
            <person name="Na H."/>
            <person name="Barry K."/>
            <person name="Grigoriev I.V."/>
            <person name="Stajich J.E."/>
            <person name="Kennedy P.G."/>
        </authorList>
    </citation>
    <scope>NUCLEOTIDE SEQUENCE</scope>
    <source>
        <strain evidence="2">DOB743</strain>
    </source>
</reference>
<feature type="compositionally biased region" description="Polar residues" evidence="1">
    <location>
        <begin position="1"/>
        <end position="17"/>
    </location>
</feature>